<protein>
    <submittedName>
        <fullName evidence="2">Uncharacterized protein</fullName>
    </submittedName>
</protein>
<evidence type="ECO:0000313" key="3">
    <source>
        <dbReference type="Proteomes" id="UP000307790"/>
    </source>
</evidence>
<name>A0A5R9IGT5_9GAMM</name>
<feature type="transmembrane region" description="Helical" evidence="1">
    <location>
        <begin position="87"/>
        <end position="104"/>
    </location>
</feature>
<keyword evidence="1" id="KW-1133">Transmembrane helix</keyword>
<keyword evidence="1" id="KW-0472">Membrane</keyword>
<dbReference type="Proteomes" id="UP000307790">
    <property type="component" value="Unassembled WGS sequence"/>
</dbReference>
<feature type="transmembrane region" description="Helical" evidence="1">
    <location>
        <begin position="51"/>
        <end position="75"/>
    </location>
</feature>
<proteinExistence type="predicted"/>
<keyword evidence="3" id="KW-1185">Reference proteome</keyword>
<keyword evidence="1" id="KW-0812">Transmembrane</keyword>
<reference evidence="2 3" key="1">
    <citation type="submission" date="2019-05" db="EMBL/GenBank/DDBJ databases">
        <title>Genome sequences of Thalassotalea litorea 1K03283.</title>
        <authorList>
            <person name="Zhang D."/>
        </authorList>
    </citation>
    <scope>NUCLEOTIDE SEQUENCE [LARGE SCALE GENOMIC DNA]</scope>
    <source>
        <strain evidence="2 3">MCCC 1K03283</strain>
    </source>
</reference>
<dbReference type="OrthoDB" id="7063126at2"/>
<dbReference type="EMBL" id="VCBC01000017">
    <property type="protein sequence ID" value="TLU61358.1"/>
    <property type="molecule type" value="Genomic_DNA"/>
</dbReference>
<feature type="transmembrane region" description="Helical" evidence="1">
    <location>
        <begin position="12"/>
        <end position="30"/>
    </location>
</feature>
<evidence type="ECO:0000313" key="2">
    <source>
        <dbReference type="EMBL" id="TLU61358.1"/>
    </source>
</evidence>
<dbReference type="AlphaFoldDB" id="A0A5R9IGT5"/>
<sequence length="113" mass="12784">MEEASISTPYYILDVLMSVIAVIVNFYAYFSLNKTFKLNNDIYICHFSKAFLFFGVSTLFSLLSFITIIVLAGIAGDSQYFDLYVDVPYNLAFAVGLVYLFRGVKKSKLLRTA</sequence>
<evidence type="ECO:0000256" key="1">
    <source>
        <dbReference type="SAM" id="Phobius"/>
    </source>
</evidence>
<dbReference type="RefSeq" id="WP_138321210.1">
    <property type="nucleotide sequence ID" value="NZ_VCBC01000017.1"/>
</dbReference>
<comment type="caution">
    <text evidence="2">The sequence shown here is derived from an EMBL/GenBank/DDBJ whole genome shotgun (WGS) entry which is preliminary data.</text>
</comment>
<accession>A0A5R9IGT5</accession>
<organism evidence="2 3">
    <name type="scientific">Thalassotalea litorea</name>
    <dbReference type="NCBI Taxonomy" id="2020715"/>
    <lineage>
        <taxon>Bacteria</taxon>
        <taxon>Pseudomonadati</taxon>
        <taxon>Pseudomonadota</taxon>
        <taxon>Gammaproteobacteria</taxon>
        <taxon>Alteromonadales</taxon>
        <taxon>Colwelliaceae</taxon>
        <taxon>Thalassotalea</taxon>
    </lineage>
</organism>
<gene>
    <name evidence="2" type="ORF">FE810_15210</name>
</gene>